<dbReference type="InterPro" id="IPR004837">
    <property type="entry name" value="NaCa_Exmemb"/>
</dbReference>
<evidence type="ECO:0000256" key="4">
    <source>
        <dbReference type="ARBA" id="ARBA00023136"/>
    </source>
</evidence>
<evidence type="ECO:0000256" key="2">
    <source>
        <dbReference type="ARBA" id="ARBA00022692"/>
    </source>
</evidence>
<organism evidence="7">
    <name type="scientific">bioreactor metagenome</name>
    <dbReference type="NCBI Taxonomy" id="1076179"/>
    <lineage>
        <taxon>unclassified sequences</taxon>
        <taxon>metagenomes</taxon>
        <taxon>ecological metagenomes</taxon>
    </lineage>
</organism>
<dbReference type="InterPro" id="IPR044880">
    <property type="entry name" value="NCX_ion-bd_dom_sf"/>
</dbReference>
<dbReference type="EMBL" id="VSSQ01031814">
    <property type="protein sequence ID" value="MPM82862.1"/>
    <property type="molecule type" value="Genomic_DNA"/>
</dbReference>
<feature type="domain" description="Sodium/calcium exchanger membrane region" evidence="6">
    <location>
        <begin position="2"/>
        <end position="149"/>
    </location>
</feature>
<dbReference type="Gene3D" id="1.20.1420.30">
    <property type="entry name" value="NCX, central ion-binding region"/>
    <property type="match status" value="1"/>
</dbReference>
<feature type="transmembrane region" description="Helical" evidence="5">
    <location>
        <begin position="215"/>
        <end position="238"/>
    </location>
</feature>
<evidence type="ECO:0000313" key="7">
    <source>
        <dbReference type="EMBL" id="MPM82862.1"/>
    </source>
</evidence>
<reference evidence="7" key="1">
    <citation type="submission" date="2019-08" db="EMBL/GenBank/DDBJ databases">
        <authorList>
            <person name="Kucharzyk K."/>
            <person name="Murdoch R.W."/>
            <person name="Higgins S."/>
            <person name="Loffler F."/>
        </authorList>
    </citation>
    <scope>NUCLEOTIDE SEQUENCE</scope>
</reference>
<protein>
    <recommendedName>
        <fullName evidence="6">Sodium/calcium exchanger membrane region domain-containing protein</fullName>
    </recommendedName>
</protein>
<keyword evidence="3 5" id="KW-1133">Transmembrane helix</keyword>
<feature type="transmembrane region" description="Helical" evidence="5">
    <location>
        <begin position="185"/>
        <end position="203"/>
    </location>
</feature>
<keyword evidence="2 5" id="KW-0812">Transmembrane</keyword>
<dbReference type="GO" id="GO:0005886">
    <property type="term" value="C:plasma membrane"/>
    <property type="evidence" value="ECO:0007669"/>
    <property type="project" value="TreeGrafter"/>
</dbReference>
<feature type="transmembrane region" description="Helical" evidence="5">
    <location>
        <begin position="308"/>
        <end position="329"/>
    </location>
</feature>
<keyword evidence="4 5" id="KW-0472">Membrane</keyword>
<dbReference type="GO" id="GO:0005262">
    <property type="term" value="F:calcium channel activity"/>
    <property type="evidence" value="ECO:0007669"/>
    <property type="project" value="TreeGrafter"/>
</dbReference>
<dbReference type="GO" id="GO:0006874">
    <property type="term" value="P:intracellular calcium ion homeostasis"/>
    <property type="evidence" value="ECO:0007669"/>
    <property type="project" value="TreeGrafter"/>
</dbReference>
<feature type="transmembrane region" description="Helical" evidence="5">
    <location>
        <begin position="37"/>
        <end position="61"/>
    </location>
</feature>
<dbReference type="GO" id="GO:0008273">
    <property type="term" value="F:calcium, potassium:sodium antiporter activity"/>
    <property type="evidence" value="ECO:0007669"/>
    <property type="project" value="TreeGrafter"/>
</dbReference>
<evidence type="ECO:0000256" key="3">
    <source>
        <dbReference type="ARBA" id="ARBA00022989"/>
    </source>
</evidence>
<dbReference type="PANTHER" id="PTHR10846">
    <property type="entry name" value="SODIUM/POTASSIUM/CALCIUM EXCHANGER"/>
    <property type="match status" value="1"/>
</dbReference>
<name>A0A645D2A1_9ZZZZ</name>
<evidence type="ECO:0000259" key="6">
    <source>
        <dbReference type="Pfam" id="PF01699"/>
    </source>
</evidence>
<feature type="transmembrane region" description="Helical" evidence="5">
    <location>
        <begin position="102"/>
        <end position="124"/>
    </location>
</feature>
<dbReference type="Pfam" id="PF01699">
    <property type="entry name" value="Na_Ca_ex"/>
    <property type="match status" value="2"/>
</dbReference>
<feature type="transmembrane region" description="Helical" evidence="5">
    <location>
        <begin position="245"/>
        <end position="268"/>
    </location>
</feature>
<comment type="caution">
    <text evidence="7">The sequence shown here is derived from an EMBL/GenBank/DDBJ whole genome shotgun (WGS) entry which is preliminary data.</text>
</comment>
<dbReference type="InterPro" id="IPR004481">
    <property type="entry name" value="K/Na/Ca-exchanger"/>
</dbReference>
<feature type="domain" description="Sodium/calcium exchanger membrane region" evidence="6">
    <location>
        <begin position="188"/>
        <end position="328"/>
    </location>
</feature>
<evidence type="ECO:0000256" key="1">
    <source>
        <dbReference type="ARBA" id="ARBA00004141"/>
    </source>
</evidence>
<evidence type="ECO:0000256" key="5">
    <source>
        <dbReference type="SAM" id="Phobius"/>
    </source>
</evidence>
<feature type="transmembrane region" description="Helical" evidence="5">
    <location>
        <begin position="280"/>
        <end position="301"/>
    </location>
</feature>
<feature type="transmembrane region" description="Helical" evidence="5">
    <location>
        <begin position="130"/>
        <end position="149"/>
    </location>
</feature>
<gene>
    <name evidence="7" type="ORF">SDC9_129924</name>
</gene>
<dbReference type="PANTHER" id="PTHR10846:SF8">
    <property type="entry name" value="INNER MEMBRANE PROTEIN YRBG"/>
    <property type="match status" value="1"/>
</dbReference>
<feature type="transmembrane region" description="Helical" evidence="5">
    <location>
        <begin position="67"/>
        <end position="90"/>
    </location>
</feature>
<comment type="subcellular location">
    <subcellularLocation>
        <location evidence="1">Membrane</location>
        <topology evidence="1">Multi-pass membrane protein</topology>
    </subcellularLocation>
</comment>
<accession>A0A645D2A1</accession>
<proteinExistence type="predicted"/>
<sequence>MIWIAFAVCAITIIYSGSKLSKYGDVIAEKTGLGGSLIGLVMLASVTSLPELVTGVSAVTFANAPDIAAGDVIGSCVFNLFILAAILDAVYKSSPISAKANYSHILSAAFGILLLSLLVFSMLLPQYNIPIKWVGGSSILFVFIYFFALKTISSYEKKQIKKHLHQLAEALKYTDISMREAASKYVVNALLVIIAAIFLPKIGEYIATSTGLGEAFVGNIFIALTSSLPEVVVSVAAVRIGSVDLAIGNIFGSNIFNIFILFIDDLFFTQGSLLQYISPIHVVSALAAIIMSAISIIGLAYKAESKKLLWGWDSIAIIIVFIINVGLLYHQI</sequence>
<dbReference type="AlphaFoldDB" id="A0A645D2A1"/>